<gene>
    <name evidence="1" type="ORF">H0235_000877</name>
</gene>
<sequence>MGWGEWVVKEERGYKGVDPDTEKRSFNDAYKPPLRELERDSKFQAHRRIRIIEDLFPVSDKGGWRRLPLT</sequence>
<evidence type="ECO:0000313" key="1">
    <source>
        <dbReference type="EMBL" id="KAF7438486.1"/>
    </source>
</evidence>
<dbReference type="AlphaFoldDB" id="A0A834UG93"/>
<reference evidence="1" key="1">
    <citation type="journal article" date="2020" name="G3 (Bethesda)">
        <title>High-Quality Assemblies for Three Invasive Social Wasps from the &lt;i&gt;Vespula&lt;/i&gt; Genus.</title>
        <authorList>
            <person name="Harrop T.W.R."/>
            <person name="Guhlin J."/>
            <person name="McLaughlin G.M."/>
            <person name="Permina E."/>
            <person name="Stockwell P."/>
            <person name="Gilligan J."/>
            <person name="Le Lec M.F."/>
            <person name="Gruber M.A.M."/>
            <person name="Quinn O."/>
            <person name="Lovegrove M."/>
            <person name="Duncan E.J."/>
            <person name="Remnant E.J."/>
            <person name="Van Eeckhoven J."/>
            <person name="Graham B."/>
            <person name="Knapp R.A."/>
            <person name="Langford K.W."/>
            <person name="Kronenberg Z."/>
            <person name="Press M.O."/>
            <person name="Eacker S.M."/>
            <person name="Wilson-Rankin E.E."/>
            <person name="Purcell J."/>
            <person name="Lester P.J."/>
            <person name="Dearden P.K."/>
        </authorList>
    </citation>
    <scope>NUCLEOTIDE SEQUENCE</scope>
    <source>
        <strain evidence="1">Volc-1</strain>
    </source>
</reference>
<comment type="caution">
    <text evidence="1">The sequence shown here is derived from an EMBL/GenBank/DDBJ whole genome shotgun (WGS) entry which is preliminary data.</text>
</comment>
<organism evidence="1 2">
    <name type="scientific">Vespula pensylvanica</name>
    <name type="common">Western yellow jacket</name>
    <name type="synonym">Wasp</name>
    <dbReference type="NCBI Taxonomy" id="30213"/>
    <lineage>
        <taxon>Eukaryota</taxon>
        <taxon>Metazoa</taxon>
        <taxon>Ecdysozoa</taxon>
        <taxon>Arthropoda</taxon>
        <taxon>Hexapoda</taxon>
        <taxon>Insecta</taxon>
        <taxon>Pterygota</taxon>
        <taxon>Neoptera</taxon>
        <taxon>Endopterygota</taxon>
        <taxon>Hymenoptera</taxon>
        <taxon>Apocrita</taxon>
        <taxon>Aculeata</taxon>
        <taxon>Vespoidea</taxon>
        <taxon>Vespidae</taxon>
        <taxon>Vespinae</taxon>
        <taxon>Vespula</taxon>
    </lineage>
</organism>
<protein>
    <submittedName>
        <fullName evidence="1">Uncharacterized protein</fullName>
    </submittedName>
</protein>
<evidence type="ECO:0000313" key="2">
    <source>
        <dbReference type="Proteomes" id="UP000600918"/>
    </source>
</evidence>
<keyword evidence="2" id="KW-1185">Reference proteome</keyword>
<accession>A0A834UG93</accession>
<proteinExistence type="predicted"/>
<dbReference type="Proteomes" id="UP000600918">
    <property type="component" value="Unassembled WGS sequence"/>
</dbReference>
<dbReference type="EMBL" id="JACSDY010000001">
    <property type="protein sequence ID" value="KAF7438486.1"/>
    <property type="molecule type" value="Genomic_DNA"/>
</dbReference>
<name>A0A834UG93_VESPE</name>